<dbReference type="Proteomes" id="UP000179076">
    <property type="component" value="Unassembled WGS sequence"/>
</dbReference>
<dbReference type="Pfam" id="PF13335">
    <property type="entry name" value="Mg_chelatase_C"/>
    <property type="match status" value="1"/>
</dbReference>
<gene>
    <name evidence="5" type="ORF">A2W18_04280</name>
</gene>
<dbReference type="SMART" id="SM00382">
    <property type="entry name" value="AAA"/>
    <property type="match status" value="1"/>
</dbReference>
<keyword evidence="2" id="KW-0547">Nucleotide-binding</keyword>
<accession>A0A1F6UW07</accession>
<dbReference type="InterPro" id="IPR045006">
    <property type="entry name" value="CHLI-like"/>
</dbReference>
<dbReference type="InterPro" id="IPR003593">
    <property type="entry name" value="AAA+_ATPase"/>
</dbReference>
<dbReference type="Pfam" id="PF13541">
    <property type="entry name" value="ChlI"/>
    <property type="match status" value="1"/>
</dbReference>
<feature type="domain" description="MCM C-terminal AAA(+) ATPase" evidence="4">
    <location>
        <begin position="288"/>
        <end position="383"/>
    </location>
</feature>
<dbReference type="EMBL" id="MFSP01000193">
    <property type="protein sequence ID" value="OGI61533.1"/>
    <property type="molecule type" value="Genomic_DNA"/>
</dbReference>
<proteinExistence type="inferred from homology"/>
<dbReference type="GO" id="GO:0006508">
    <property type="term" value="P:proteolysis"/>
    <property type="evidence" value="ECO:0007669"/>
    <property type="project" value="UniProtKB-KW"/>
</dbReference>
<evidence type="ECO:0000313" key="5">
    <source>
        <dbReference type="EMBL" id="OGI61533.1"/>
    </source>
</evidence>
<keyword evidence="5" id="KW-0378">Hydrolase</keyword>
<dbReference type="GO" id="GO:0005524">
    <property type="term" value="F:ATP binding"/>
    <property type="evidence" value="ECO:0007669"/>
    <property type="project" value="UniProtKB-KW"/>
</dbReference>
<dbReference type="InterPro" id="IPR000523">
    <property type="entry name" value="Mg_chelatse_chII-like_cat_dom"/>
</dbReference>
<dbReference type="NCBIfam" id="NF007365">
    <property type="entry name" value="PRK09862.1"/>
    <property type="match status" value="1"/>
</dbReference>
<evidence type="ECO:0000313" key="6">
    <source>
        <dbReference type="Proteomes" id="UP000179076"/>
    </source>
</evidence>
<dbReference type="AlphaFoldDB" id="A0A1F6UW07"/>
<sequence>MVLAVVHSRAQVGIESPAVTVEVHLANGLPNLSIVGLPEAAVKESKDRVRAALLNANFEFPARRITVNLAPADLPKEGGRFDLPIALGILAASGQLPTAELDGYEFLGELALTGKLRPVRGALTAALATRLSKRKLLVPAVNAPEAALVEGVEILGARHLLDVTAHFAHDRRLEPIPLQRPAANRTDAPDLADIKGQYHAKRALEIAAAGGHSLLLIGPPGAGKTMLATRLPGILPPMTDDEALEVAAIESAHRGFSVERWRQRPFRAPHHTASGVALVGGGSHPRPGEISLAHRGVLFLDELPEFDRGVLEVLREPLESGAITISRAARQSEFPARFQLIAAMNPCPCGYLGEESGRCRCSEERVAGYRTRISGPLLDRIDMHVEVPAVPREILLAPRTRTEETSAIVRARVEAVRLRQHERRGCANFALTNKQVEDACRLDAAAQTLIAQAMQRLALSARAYHRILKVALTIADLADSVTIAPAHLAEAIQYRTLDRQPR</sequence>
<dbReference type="PANTHER" id="PTHR32039:SF7">
    <property type="entry name" value="COMPETENCE PROTEIN COMM"/>
    <property type="match status" value="1"/>
</dbReference>
<dbReference type="SUPFAM" id="SSF52540">
    <property type="entry name" value="P-loop containing nucleoside triphosphate hydrolases"/>
    <property type="match status" value="1"/>
</dbReference>
<protein>
    <submittedName>
        <fullName evidence="5">ATP-dependent protease</fullName>
    </submittedName>
</protein>
<organism evidence="5 6">
    <name type="scientific">Candidatus Muproteobacteria bacterium RBG_16_60_9</name>
    <dbReference type="NCBI Taxonomy" id="1817755"/>
    <lineage>
        <taxon>Bacteria</taxon>
        <taxon>Pseudomonadati</taxon>
        <taxon>Pseudomonadota</taxon>
        <taxon>Candidatus Muproteobacteria</taxon>
    </lineage>
</organism>
<dbReference type="Gene3D" id="3.30.230.10">
    <property type="match status" value="1"/>
</dbReference>
<dbReference type="Gene3D" id="3.40.50.300">
    <property type="entry name" value="P-loop containing nucleotide triphosphate hydrolases"/>
    <property type="match status" value="1"/>
</dbReference>
<keyword evidence="3" id="KW-0067">ATP-binding</keyword>
<comment type="similarity">
    <text evidence="1">Belongs to the Mg-chelatase subunits D/I family. ComM subfamily.</text>
</comment>
<dbReference type="InterPro" id="IPR020568">
    <property type="entry name" value="Ribosomal_Su5_D2-typ_SF"/>
</dbReference>
<dbReference type="SUPFAM" id="SSF54211">
    <property type="entry name" value="Ribosomal protein S5 domain 2-like"/>
    <property type="match status" value="1"/>
</dbReference>
<dbReference type="GO" id="GO:0008233">
    <property type="term" value="F:peptidase activity"/>
    <property type="evidence" value="ECO:0007669"/>
    <property type="project" value="UniProtKB-KW"/>
</dbReference>
<dbReference type="GO" id="GO:0003677">
    <property type="term" value="F:DNA binding"/>
    <property type="evidence" value="ECO:0007669"/>
    <property type="project" value="InterPro"/>
</dbReference>
<name>A0A1F6UW07_9PROT</name>
<reference evidence="5 6" key="1">
    <citation type="journal article" date="2016" name="Nat. Commun.">
        <title>Thousands of microbial genomes shed light on interconnected biogeochemical processes in an aquifer system.</title>
        <authorList>
            <person name="Anantharaman K."/>
            <person name="Brown C.T."/>
            <person name="Hug L.A."/>
            <person name="Sharon I."/>
            <person name="Castelle C.J."/>
            <person name="Probst A.J."/>
            <person name="Thomas B.C."/>
            <person name="Singh A."/>
            <person name="Wilkins M.J."/>
            <person name="Karaoz U."/>
            <person name="Brodie E.L."/>
            <person name="Williams K.H."/>
            <person name="Hubbard S.S."/>
            <person name="Banfield J.F."/>
        </authorList>
    </citation>
    <scope>NUCLEOTIDE SEQUENCE [LARGE SCALE GENOMIC DNA]</scope>
</reference>
<dbReference type="InterPro" id="IPR004482">
    <property type="entry name" value="Mg_chelat-rel"/>
</dbReference>
<evidence type="ECO:0000256" key="2">
    <source>
        <dbReference type="ARBA" id="ARBA00022741"/>
    </source>
</evidence>
<dbReference type="InterPro" id="IPR014721">
    <property type="entry name" value="Ribsml_uS5_D2-typ_fold_subgr"/>
</dbReference>
<dbReference type="NCBIfam" id="TIGR00368">
    <property type="entry name" value="YifB family Mg chelatase-like AAA ATPase"/>
    <property type="match status" value="1"/>
</dbReference>
<dbReference type="Pfam" id="PF01078">
    <property type="entry name" value="Mg_chelatase"/>
    <property type="match status" value="1"/>
</dbReference>
<dbReference type="InterPro" id="IPR001208">
    <property type="entry name" value="MCM_dom"/>
</dbReference>
<dbReference type="PRINTS" id="PR01657">
    <property type="entry name" value="MCMFAMILY"/>
</dbReference>
<keyword evidence="5" id="KW-0645">Protease</keyword>
<dbReference type="PANTHER" id="PTHR32039">
    <property type="entry name" value="MAGNESIUM-CHELATASE SUBUNIT CHLI"/>
    <property type="match status" value="1"/>
</dbReference>
<dbReference type="InterPro" id="IPR027417">
    <property type="entry name" value="P-loop_NTPase"/>
</dbReference>
<evidence type="ECO:0000256" key="3">
    <source>
        <dbReference type="ARBA" id="ARBA00022840"/>
    </source>
</evidence>
<dbReference type="InterPro" id="IPR025158">
    <property type="entry name" value="Mg_chelat-rel_C"/>
</dbReference>
<comment type="caution">
    <text evidence="5">The sequence shown here is derived from an EMBL/GenBank/DDBJ whole genome shotgun (WGS) entry which is preliminary data.</text>
</comment>
<evidence type="ECO:0000259" key="4">
    <source>
        <dbReference type="PROSITE" id="PS50051"/>
    </source>
</evidence>
<dbReference type="PROSITE" id="PS50051">
    <property type="entry name" value="MCM_2"/>
    <property type="match status" value="1"/>
</dbReference>
<evidence type="ECO:0000256" key="1">
    <source>
        <dbReference type="ARBA" id="ARBA00006354"/>
    </source>
</evidence>